<gene>
    <name evidence="6" type="ORF">ADN01_04485</name>
    <name evidence="5" type="ORF">LSAC_03652</name>
</gene>
<dbReference type="AlphaFoldDB" id="A0A0M9U3H6"/>
<dbReference type="PANTHER" id="PTHR10302:SF27">
    <property type="entry name" value="SINGLE-STRANDED DNA-BINDING PROTEIN"/>
    <property type="match status" value="1"/>
</dbReference>
<dbReference type="OrthoDB" id="9809878at2"/>
<dbReference type="Proteomes" id="UP000050501">
    <property type="component" value="Unassembled WGS sequence"/>
</dbReference>
<evidence type="ECO:0000256" key="3">
    <source>
        <dbReference type="PIRNR" id="PIRNR002070"/>
    </source>
</evidence>
<keyword evidence="2" id="KW-0235">DNA replication</keyword>
<keyword evidence="2" id="KW-0227">DNA damage</keyword>
<keyword evidence="7" id="KW-1185">Reference proteome</keyword>
<dbReference type="PROSITE" id="PS50935">
    <property type="entry name" value="SSB"/>
    <property type="match status" value="1"/>
</dbReference>
<dbReference type="STRING" id="229921.ADN01_04485"/>
<dbReference type="Pfam" id="PF00436">
    <property type="entry name" value="SSB"/>
    <property type="match status" value="1"/>
</dbReference>
<dbReference type="CDD" id="cd04496">
    <property type="entry name" value="SSB_OBF"/>
    <property type="match status" value="1"/>
</dbReference>
<dbReference type="PANTHER" id="PTHR10302">
    <property type="entry name" value="SINGLE-STRANDED DNA-BINDING PROTEIN"/>
    <property type="match status" value="1"/>
</dbReference>
<comment type="caution">
    <text evidence="2">Lacks conserved residue(s) required for the propagation of feature annotation.</text>
</comment>
<keyword evidence="2" id="KW-0233">DNA recombination</keyword>
<dbReference type="InterPro" id="IPR011344">
    <property type="entry name" value="ssDNA-bd"/>
</dbReference>
<evidence type="ECO:0000313" key="6">
    <source>
        <dbReference type="EMBL" id="KPL87428.1"/>
    </source>
</evidence>
<dbReference type="Gene3D" id="2.40.50.140">
    <property type="entry name" value="Nucleic acid-binding proteins"/>
    <property type="match status" value="1"/>
</dbReference>
<feature type="region of interest" description="Disordered" evidence="4">
    <location>
        <begin position="113"/>
        <end position="144"/>
    </location>
</feature>
<dbReference type="HAMAP" id="MF_00984">
    <property type="entry name" value="SSB"/>
    <property type="match status" value="1"/>
</dbReference>
<dbReference type="PATRIC" id="fig|229921.5.peg.3250"/>
<feature type="short sequence motif" description="Important for interaction with partner proteins" evidence="2">
    <location>
        <begin position="139"/>
        <end position="144"/>
    </location>
</feature>
<keyword evidence="2" id="KW-0234">DNA repair</keyword>
<comment type="subunit">
    <text evidence="2">Homotetramer.</text>
</comment>
<evidence type="ECO:0000313" key="5">
    <source>
        <dbReference type="EMBL" id="GAP19740.1"/>
    </source>
</evidence>
<feature type="compositionally biased region" description="Acidic residues" evidence="4">
    <location>
        <begin position="131"/>
        <end position="144"/>
    </location>
</feature>
<evidence type="ECO:0000256" key="1">
    <source>
        <dbReference type="ARBA" id="ARBA00023125"/>
    </source>
</evidence>
<dbReference type="GO" id="GO:0006310">
    <property type="term" value="P:DNA recombination"/>
    <property type="evidence" value="ECO:0007669"/>
    <property type="project" value="UniProtKB-UniRule"/>
</dbReference>
<reference evidence="6 7" key="2">
    <citation type="submission" date="2015-07" db="EMBL/GenBank/DDBJ databases">
        <title>Genome sequence of Levilinea saccharolytica DSM 16555.</title>
        <authorList>
            <person name="Hemp J."/>
            <person name="Ward L.M."/>
            <person name="Pace L.A."/>
            <person name="Fischer W.W."/>
        </authorList>
    </citation>
    <scope>NUCLEOTIDE SEQUENCE [LARGE SCALE GENOMIC DNA]</scope>
    <source>
        <strain evidence="6 7">KIBI-1</strain>
    </source>
</reference>
<accession>A0A0M9U3H6</accession>
<comment type="function">
    <text evidence="2">Plays an important role in DNA replication, recombination and repair. Binds to ssDNA and to an array of partner proteins to recruit them to their sites of action during DNA metabolism.</text>
</comment>
<evidence type="ECO:0000313" key="7">
    <source>
        <dbReference type="Proteomes" id="UP000050501"/>
    </source>
</evidence>
<dbReference type="GO" id="GO:0003697">
    <property type="term" value="F:single-stranded DNA binding"/>
    <property type="evidence" value="ECO:0007669"/>
    <property type="project" value="UniProtKB-UniRule"/>
</dbReference>
<feature type="compositionally biased region" description="Gly residues" evidence="4">
    <location>
        <begin position="120"/>
        <end position="130"/>
    </location>
</feature>
<dbReference type="RefSeq" id="WP_062419992.1">
    <property type="nucleotide sequence ID" value="NZ_BBXZ01000189.1"/>
</dbReference>
<proteinExistence type="inferred from homology"/>
<name>A0A0M9U3H6_9CHLR</name>
<sequence length="144" mass="15542">MAFQTVILVGNLGRDPEMRYTPSGEPVTSFSVATSREYTGKEGKVKETTWFRISVWGKMAEVCNNYLRKGSKVLVEGRLTPDPATGAPRIWTGKDGRQGTSYEVTASTVRFLSSRTESAEGGGSYAGGGEDAGDMMVGEDDIPF</sequence>
<dbReference type="EMBL" id="DF967975">
    <property type="protein sequence ID" value="GAP19740.1"/>
    <property type="molecule type" value="Genomic_DNA"/>
</dbReference>
<keyword evidence="1 2" id="KW-0238">DNA-binding</keyword>
<protein>
    <recommendedName>
        <fullName evidence="2 3">Single-stranded DNA-binding protein</fullName>
        <shortName evidence="2">SSB</shortName>
    </recommendedName>
</protein>
<dbReference type="GO" id="GO:0006260">
    <property type="term" value="P:DNA replication"/>
    <property type="evidence" value="ECO:0007669"/>
    <property type="project" value="UniProtKB-UniRule"/>
</dbReference>
<dbReference type="GO" id="GO:0009295">
    <property type="term" value="C:nucleoid"/>
    <property type="evidence" value="ECO:0007669"/>
    <property type="project" value="TreeGrafter"/>
</dbReference>
<dbReference type="NCBIfam" id="TIGR00621">
    <property type="entry name" value="ssb"/>
    <property type="match status" value="1"/>
</dbReference>
<organism evidence="5">
    <name type="scientific">Levilinea saccharolytica</name>
    <dbReference type="NCBI Taxonomy" id="229921"/>
    <lineage>
        <taxon>Bacteria</taxon>
        <taxon>Bacillati</taxon>
        <taxon>Chloroflexota</taxon>
        <taxon>Anaerolineae</taxon>
        <taxon>Anaerolineales</taxon>
        <taxon>Anaerolineaceae</taxon>
        <taxon>Levilinea</taxon>
    </lineage>
</organism>
<evidence type="ECO:0000256" key="2">
    <source>
        <dbReference type="HAMAP-Rule" id="MF_00984"/>
    </source>
</evidence>
<evidence type="ECO:0000256" key="4">
    <source>
        <dbReference type="SAM" id="MobiDB-lite"/>
    </source>
</evidence>
<dbReference type="InterPro" id="IPR012340">
    <property type="entry name" value="NA-bd_OB-fold"/>
</dbReference>
<dbReference type="GO" id="GO:0006281">
    <property type="term" value="P:DNA repair"/>
    <property type="evidence" value="ECO:0007669"/>
    <property type="project" value="UniProtKB-UniRule"/>
</dbReference>
<dbReference type="EMBL" id="LGCM01000019">
    <property type="protein sequence ID" value="KPL87428.1"/>
    <property type="molecule type" value="Genomic_DNA"/>
</dbReference>
<dbReference type="InterPro" id="IPR000424">
    <property type="entry name" value="Primosome_PriB/ssb"/>
</dbReference>
<dbReference type="SUPFAM" id="SSF50249">
    <property type="entry name" value="Nucleic acid-binding proteins"/>
    <property type="match status" value="1"/>
</dbReference>
<dbReference type="PIRSF" id="PIRSF002070">
    <property type="entry name" value="SSB"/>
    <property type="match status" value="1"/>
</dbReference>
<reference evidence="5" key="1">
    <citation type="journal article" date="2015" name="Genome Announc.">
        <title>Draft Genome Sequences of Anaerolinea thermolimosa IMO-1, Bellilinea caldifistulae GOMI-1, Leptolinea tardivitalis YMTK-2, Levilinea saccharolytica KIBI-1, Longilinea arvoryzae KOME-1, Previously Described as Members of the Class Anaerolineae (Chloroflexi).</title>
        <authorList>
            <person name="Matsuura N."/>
            <person name="Tourlousse M.D."/>
            <person name="Ohashi A."/>
            <person name="Hugenholtz P."/>
            <person name="Sekiguchi Y."/>
        </authorList>
    </citation>
    <scope>NUCLEOTIDE SEQUENCE</scope>
    <source>
        <strain evidence="5">KIBI-1</strain>
    </source>
</reference>